<evidence type="ECO:0000259" key="4">
    <source>
        <dbReference type="SMART" id="SM00892"/>
    </source>
</evidence>
<dbReference type="PANTHER" id="PTHR13966">
    <property type="entry name" value="ENDONUCLEASE RELATED"/>
    <property type="match status" value="1"/>
</dbReference>
<keyword evidence="2" id="KW-0479">Metal-binding</keyword>
<feature type="domain" description="DNA/RNA non-specific endonuclease/pyrophosphatase/phosphodiesterase" evidence="4">
    <location>
        <begin position="54"/>
        <end position="250"/>
    </location>
</feature>
<dbReference type="InterPro" id="IPR001604">
    <property type="entry name" value="Endo_G_ENPP1-like_dom"/>
</dbReference>
<accession>A0A363UKA4</accession>
<dbReference type="GO" id="GO:0004519">
    <property type="term" value="F:endonuclease activity"/>
    <property type="evidence" value="ECO:0007669"/>
    <property type="project" value="UniProtKB-KW"/>
</dbReference>
<dbReference type="AlphaFoldDB" id="A0A363UKA4"/>
<dbReference type="InterPro" id="IPR040255">
    <property type="entry name" value="Non-specific_endonuclease"/>
</dbReference>
<dbReference type="SUPFAM" id="SSF54060">
    <property type="entry name" value="His-Me finger endonucleases"/>
    <property type="match status" value="1"/>
</dbReference>
<protein>
    <submittedName>
        <fullName evidence="5">Endonuclease</fullName>
    </submittedName>
</protein>
<keyword evidence="5" id="KW-0540">Nuclease</keyword>
<keyword evidence="5" id="KW-0378">Hydrolase</keyword>
<dbReference type="GO" id="GO:0003676">
    <property type="term" value="F:nucleic acid binding"/>
    <property type="evidence" value="ECO:0007669"/>
    <property type="project" value="InterPro"/>
</dbReference>
<feature type="binding site" evidence="2">
    <location>
        <position position="148"/>
    </location>
    <ligand>
        <name>Mg(2+)</name>
        <dbReference type="ChEBI" id="CHEBI:18420"/>
        <note>catalytic</note>
    </ligand>
</feature>
<dbReference type="SMART" id="SM00892">
    <property type="entry name" value="Endonuclease_NS"/>
    <property type="match status" value="1"/>
</dbReference>
<dbReference type="InterPro" id="IPR044925">
    <property type="entry name" value="His-Me_finger_sf"/>
</dbReference>
<dbReference type="PANTHER" id="PTHR13966:SF5">
    <property type="entry name" value="ENDONUCLEASE G, MITOCHONDRIAL"/>
    <property type="match status" value="1"/>
</dbReference>
<dbReference type="InterPro" id="IPR020821">
    <property type="entry name" value="ENPP1-3/EXOG-like_nuc-like"/>
</dbReference>
<feature type="active site" description="Proton acceptor" evidence="1">
    <location>
        <position position="115"/>
    </location>
</feature>
<sequence>MRRRQRRWLLAAALALAALVAGLVLPPSAQRAGLPGGWPDPVITDGLHWVRILESPGFYTGYSEWRGAPLWVAYRSGWVENPAGPPRPERFTRDWRVFHQPGPRALSGSGYGRGHLAPNYAISRLYGRQAQLATFRMTNIVAQRPDMNRGVWQRIEELETDAWSREAEQFWVVTGPVFDDVREWVGQGVEVPDALYRVLLARTPGGEWQALSFIVPQSAPPRADLRRYVTTVDAVEARIGFDLFPGLEPGLEARIEAATPSAFWRLDTLSTRPGRYTD</sequence>
<organism evidence="5 6">
    <name type="scientific">Abyssibacter profundi</name>
    <dbReference type="NCBI Taxonomy" id="2182787"/>
    <lineage>
        <taxon>Bacteria</taxon>
        <taxon>Pseudomonadati</taxon>
        <taxon>Pseudomonadota</taxon>
        <taxon>Gammaproteobacteria</taxon>
        <taxon>Chromatiales</taxon>
        <taxon>Oceanococcaceae</taxon>
        <taxon>Abyssibacter</taxon>
    </lineage>
</organism>
<dbReference type="GO" id="GO:0016787">
    <property type="term" value="F:hydrolase activity"/>
    <property type="evidence" value="ECO:0007669"/>
    <property type="project" value="InterPro"/>
</dbReference>
<dbReference type="SMART" id="SM00477">
    <property type="entry name" value="NUC"/>
    <property type="match status" value="1"/>
</dbReference>
<gene>
    <name evidence="5" type="ORF">DEH80_10310</name>
</gene>
<dbReference type="InterPro" id="IPR044929">
    <property type="entry name" value="DNA/RNA_non-sp_Endonuclease_sf"/>
</dbReference>
<dbReference type="EMBL" id="QEQK01000008">
    <property type="protein sequence ID" value="PWN55807.1"/>
    <property type="molecule type" value="Genomic_DNA"/>
</dbReference>
<dbReference type="GO" id="GO:0046872">
    <property type="term" value="F:metal ion binding"/>
    <property type="evidence" value="ECO:0007669"/>
    <property type="project" value="UniProtKB-KW"/>
</dbReference>
<evidence type="ECO:0000256" key="2">
    <source>
        <dbReference type="PIRSR" id="PIRSR640255-2"/>
    </source>
</evidence>
<keyword evidence="6" id="KW-1185">Reference proteome</keyword>
<dbReference type="Pfam" id="PF01223">
    <property type="entry name" value="Endonuclease_NS"/>
    <property type="match status" value="1"/>
</dbReference>
<name>A0A363UKA4_9GAMM</name>
<comment type="caution">
    <text evidence="5">The sequence shown here is derived from an EMBL/GenBank/DDBJ whole genome shotgun (WGS) entry which is preliminary data.</text>
</comment>
<keyword evidence="5" id="KW-0255">Endonuclease</keyword>
<evidence type="ECO:0000313" key="5">
    <source>
        <dbReference type="EMBL" id="PWN55807.1"/>
    </source>
</evidence>
<dbReference type="OrthoDB" id="9811262at2"/>
<dbReference type="Proteomes" id="UP000251800">
    <property type="component" value="Unassembled WGS sequence"/>
</dbReference>
<proteinExistence type="predicted"/>
<reference evidence="5 6" key="1">
    <citation type="submission" date="2018-05" db="EMBL/GenBank/DDBJ databases">
        <title>Abyssibacter profundi OUC007T gen. nov., sp. nov, a marine bacterium isolated from seawater of the Mariana Trench.</title>
        <authorList>
            <person name="Zhou S."/>
        </authorList>
    </citation>
    <scope>NUCLEOTIDE SEQUENCE [LARGE SCALE GENOMIC DNA]</scope>
    <source>
        <strain evidence="5 6">OUC007</strain>
    </source>
</reference>
<feature type="domain" description="ENPP1-3/EXOG-like endonuclease/phosphodiesterase" evidence="3">
    <location>
        <begin position="55"/>
        <end position="250"/>
    </location>
</feature>
<dbReference type="RefSeq" id="WP_109720419.1">
    <property type="nucleotide sequence ID" value="NZ_QEQK01000008.1"/>
</dbReference>
<dbReference type="Gene3D" id="3.40.570.10">
    <property type="entry name" value="Extracellular Endonuclease, subunit A"/>
    <property type="match status" value="1"/>
</dbReference>
<evidence type="ECO:0000313" key="6">
    <source>
        <dbReference type="Proteomes" id="UP000251800"/>
    </source>
</evidence>
<evidence type="ECO:0000259" key="3">
    <source>
        <dbReference type="SMART" id="SM00477"/>
    </source>
</evidence>
<evidence type="ECO:0000256" key="1">
    <source>
        <dbReference type="PIRSR" id="PIRSR640255-1"/>
    </source>
</evidence>